<dbReference type="SUPFAM" id="SSF88713">
    <property type="entry name" value="Glycoside hydrolase/deacetylase"/>
    <property type="match status" value="1"/>
</dbReference>
<evidence type="ECO:0000313" key="2">
    <source>
        <dbReference type="EMBL" id="ELY60731.1"/>
    </source>
</evidence>
<accession>L9XH33</accession>
<dbReference type="RefSeq" id="WP_007258004.1">
    <property type="nucleotide sequence ID" value="NZ_AOHZ01000017.1"/>
</dbReference>
<dbReference type="OrthoDB" id="10436at2157"/>
<dbReference type="Proteomes" id="UP000011602">
    <property type="component" value="Unassembled WGS sequence"/>
</dbReference>
<dbReference type="InterPro" id="IPR002509">
    <property type="entry name" value="NODB_dom"/>
</dbReference>
<dbReference type="eggNOG" id="arCOG02876">
    <property type="taxonomic scope" value="Archaea"/>
</dbReference>
<comment type="caution">
    <text evidence="2">The sequence shown here is derived from an EMBL/GenBank/DDBJ whole genome shotgun (WGS) entry which is preliminary data.</text>
</comment>
<dbReference type="AlphaFoldDB" id="L9XH33"/>
<dbReference type="GO" id="GO:0016810">
    <property type="term" value="F:hydrolase activity, acting on carbon-nitrogen (but not peptide) bonds"/>
    <property type="evidence" value="ECO:0007669"/>
    <property type="project" value="InterPro"/>
</dbReference>
<evidence type="ECO:0000259" key="1">
    <source>
        <dbReference type="Pfam" id="PF01522"/>
    </source>
</evidence>
<dbReference type="Pfam" id="PF01522">
    <property type="entry name" value="Polysacc_deac_1"/>
    <property type="match status" value="1"/>
</dbReference>
<name>L9XH33_9EURY</name>
<evidence type="ECO:0000313" key="3">
    <source>
        <dbReference type="Proteomes" id="UP000011602"/>
    </source>
</evidence>
<keyword evidence="3" id="KW-1185">Reference proteome</keyword>
<dbReference type="InterPro" id="IPR011330">
    <property type="entry name" value="Glyco_hydro/deAcase_b/a-brl"/>
</dbReference>
<organism evidence="2 3">
    <name type="scientific">Natronolimnohabitans innermongolicus JCM 12255</name>
    <dbReference type="NCBI Taxonomy" id="1227499"/>
    <lineage>
        <taxon>Archaea</taxon>
        <taxon>Methanobacteriati</taxon>
        <taxon>Methanobacteriota</taxon>
        <taxon>Stenosarchaea group</taxon>
        <taxon>Halobacteria</taxon>
        <taxon>Halobacteriales</taxon>
        <taxon>Natrialbaceae</taxon>
        <taxon>Natronolimnohabitans</taxon>
    </lineage>
</organism>
<protein>
    <submittedName>
        <fullName evidence="2">Polysaccharide deacetylase</fullName>
    </submittedName>
</protein>
<feature type="domain" description="NodB homology" evidence="1">
    <location>
        <begin position="41"/>
        <end position="134"/>
    </location>
</feature>
<dbReference type="GO" id="GO:0005975">
    <property type="term" value="P:carbohydrate metabolic process"/>
    <property type="evidence" value="ECO:0007669"/>
    <property type="project" value="InterPro"/>
</dbReference>
<sequence length="291" mass="33134">MTGPIGPLGDAGWPFDGAVALTLDLECDYGTALETNTYEAARRTPKLRSLLETYDVPLTCFLQTELLEDAPEAVESLERASVPVEFHAHSHTHPHPKRADFAAELDESLERIDDRYANEVVGYRFPDGAIPSDGYELLAEREVDFSSSLFPTWRPGRFDNIDRPIFPHAPRPDLVELPLTPFSSTVRVPVSLSYLKVLGRPYQWLTERRPPSVIVFDLHMHDLTTPSAIDSLPSSYRLLYERRRDRGYAILRSFIETLQRRGFRFVTMSELYAAFENASDDRSETDARITR</sequence>
<gene>
    <name evidence="2" type="ORF">C493_03472</name>
</gene>
<dbReference type="EMBL" id="AOHZ01000017">
    <property type="protein sequence ID" value="ELY60731.1"/>
    <property type="molecule type" value="Genomic_DNA"/>
</dbReference>
<dbReference type="STRING" id="1227499.C493_03472"/>
<dbReference type="Gene3D" id="3.20.20.370">
    <property type="entry name" value="Glycoside hydrolase/deacetylase"/>
    <property type="match status" value="1"/>
</dbReference>
<reference evidence="2 3" key="1">
    <citation type="journal article" date="2014" name="PLoS Genet.">
        <title>Phylogenetically driven sequencing of extremely halophilic archaea reveals strategies for static and dynamic osmo-response.</title>
        <authorList>
            <person name="Becker E.A."/>
            <person name="Seitzer P.M."/>
            <person name="Tritt A."/>
            <person name="Larsen D."/>
            <person name="Krusor M."/>
            <person name="Yao A.I."/>
            <person name="Wu D."/>
            <person name="Madern D."/>
            <person name="Eisen J.A."/>
            <person name="Darling A.E."/>
            <person name="Facciotti M.T."/>
        </authorList>
    </citation>
    <scope>NUCLEOTIDE SEQUENCE [LARGE SCALE GENOMIC DNA]</scope>
    <source>
        <strain evidence="2 3">JCM 12255</strain>
    </source>
</reference>
<proteinExistence type="predicted"/>